<dbReference type="AlphaFoldDB" id="A0A1B6LWQ1"/>
<name>A0A1B6LWQ1_9HEMI</name>
<evidence type="ECO:0000256" key="1">
    <source>
        <dbReference type="SAM" id="Coils"/>
    </source>
</evidence>
<gene>
    <name evidence="2" type="ORF">g.10566</name>
</gene>
<proteinExistence type="predicted"/>
<feature type="coiled-coil region" evidence="1">
    <location>
        <begin position="52"/>
        <end position="79"/>
    </location>
</feature>
<accession>A0A1B6LWQ1</accession>
<feature type="coiled-coil region" evidence="1">
    <location>
        <begin position="116"/>
        <end position="143"/>
    </location>
</feature>
<reference evidence="2" key="1">
    <citation type="submission" date="2015-11" db="EMBL/GenBank/DDBJ databases">
        <title>De novo transcriptome assembly of four potential Pierce s Disease insect vectors from Arizona vineyards.</title>
        <authorList>
            <person name="Tassone E.E."/>
        </authorList>
    </citation>
    <scope>NUCLEOTIDE SEQUENCE</scope>
</reference>
<feature type="non-terminal residue" evidence="2">
    <location>
        <position position="1"/>
    </location>
</feature>
<evidence type="ECO:0000313" key="2">
    <source>
        <dbReference type="EMBL" id="JAT28078.1"/>
    </source>
</evidence>
<organism evidence="2">
    <name type="scientific">Graphocephala atropunctata</name>
    <dbReference type="NCBI Taxonomy" id="36148"/>
    <lineage>
        <taxon>Eukaryota</taxon>
        <taxon>Metazoa</taxon>
        <taxon>Ecdysozoa</taxon>
        <taxon>Arthropoda</taxon>
        <taxon>Hexapoda</taxon>
        <taxon>Insecta</taxon>
        <taxon>Pterygota</taxon>
        <taxon>Neoptera</taxon>
        <taxon>Paraneoptera</taxon>
        <taxon>Hemiptera</taxon>
        <taxon>Auchenorrhyncha</taxon>
        <taxon>Membracoidea</taxon>
        <taxon>Cicadellidae</taxon>
        <taxon>Cicadellinae</taxon>
        <taxon>Cicadellini</taxon>
        <taxon>Graphocephala</taxon>
    </lineage>
</organism>
<sequence length="182" mass="20906">LLGTQRRKLKEVLGTHSVKVMAADSFMCEEQVRVAALHQLVKQRLEQASQLLVDSNKTMQQLARLVQRAELELKAARYASLRDKARHLHNTISIHKHRMELEVNSGVDAKAINALGDNLKTALDSANERLKRQQKMLEEYQKKEESSKNFKEIVSEYGKTKRNLQHKYQTLNVLNDPDVSFS</sequence>
<keyword evidence="1" id="KW-0175">Coiled coil</keyword>
<dbReference type="EMBL" id="GEBQ01011899">
    <property type="protein sequence ID" value="JAT28078.1"/>
    <property type="molecule type" value="Transcribed_RNA"/>
</dbReference>
<protein>
    <submittedName>
        <fullName evidence="2">Uncharacterized protein</fullName>
    </submittedName>
</protein>